<sequence length="224" mass="25159">MENSSSENLDDGELWLPSDIFPVEETVSSANNKLKNNNPIASSLCCCYSCVLLLRHPHNSIFMAEQQVLQSVPKPFPITERRFRPAERCCTCTDCSISDYFERSRRETTGPPPVYPPVQLHHQVESLMEVRAPFLQKEEQSRFIGIQRRNLGLNRFAGNWVSPFVGFGGNGCGFNGESSSVRDYGGTGVFLPRIPSNINNNGGKKQGGRNRQDVQQTDQRYPCI</sequence>
<dbReference type="PhylomeDB" id="K4AST6"/>
<dbReference type="Proteomes" id="UP000004994">
    <property type="component" value="Chromosome 1"/>
</dbReference>
<dbReference type="KEGG" id="sly:101262337"/>
<dbReference type="eggNOG" id="ENOG502S4IC">
    <property type="taxonomic scope" value="Eukaryota"/>
</dbReference>
<dbReference type="EnsemblPlants" id="Solyc01g007200.2.1">
    <property type="protein sequence ID" value="Solyc01g007200.2.1"/>
    <property type="gene ID" value="Solyc01g007200.2"/>
</dbReference>
<dbReference type="InParanoid" id="K4AST6"/>
<protein>
    <submittedName>
        <fullName evidence="2">Uncharacterized protein</fullName>
    </submittedName>
</protein>
<dbReference type="Gramene" id="Solyc01g007200.2.1">
    <property type="protein sequence ID" value="Solyc01g007200.2.1"/>
    <property type="gene ID" value="Solyc01g007200.2"/>
</dbReference>
<accession>K4AST6</accession>
<keyword evidence="3" id="KW-1185">Reference proteome</keyword>
<proteinExistence type="predicted"/>
<dbReference type="OMA" id="RPAERCC"/>
<reference evidence="2" key="2">
    <citation type="submission" date="2015-06" db="UniProtKB">
        <authorList>
            <consortium name="EnsemblPlants"/>
        </authorList>
    </citation>
    <scope>IDENTIFICATION</scope>
    <source>
        <strain evidence="2">cv. Heinz 1706</strain>
    </source>
</reference>
<evidence type="ECO:0000256" key="1">
    <source>
        <dbReference type="SAM" id="MobiDB-lite"/>
    </source>
</evidence>
<dbReference type="OrthoDB" id="1888697at2759"/>
<feature type="compositionally biased region" description="Polar residues" evidence="1">
    <location>
        <begin position="213"/>
        <end position="224"/>
    </location>
</feature>
<evidence type="ECO:0000313" key="2">
    <source>
        <dbReference type="EnsemblPlants" id="Solyc01g007200.2.1"/>
    </source>
</evidence>
<gene>
    <name evidence="2" type="primary">LOC101262337</name>
</gene>
<feature type="region of interest" description="Disordered" evidence="1">
    <location>
        <begin position="192"/>
        <end position="224"/>
    </location>
</feature>
<dbReference type="AlphaFoldDB" id="K4AST6"/>
<dbReference type="GeneID" id="101262337"/>
<organism evidence="2">
    <name type="scientific">Solanum lycopersicum</name>
    <name type="common">Tomato</name>
    <name type="synonym">Lycopersicon esculentum</name>
    <dbReference type="NCBI Taxonomy" id="4081"/>
    <lineage>
        <taxon>Eukaryota</taxon>
        <taxon>Viridiplantae</taxon>
        <taxon>Streptophyta</taxon>
        <taxon>Embryophyta</taxon>
        <taxon>Tracheophyta</taxon>
        <taxon>Spermatophyta</taxon>
        <taxon>Magnoliopsida</taxon>
        <taxon>eudicotyledons</taxon>
        <taxon>Gunneridae</taxon>
        <taxon>Pentapetalae</taxon>
        <taxon>asterids</taxon>
        <taxon>lamiids</taxon>
        <taxon>Solanales</taxon>
        <taxon>Solanaceae</taxon>
        <taxon>Solanoideae</taxon>
        <taxon>Solaneae</taxon>
        <taxon>Solanum</taxon>
        <taxon>Solanum subgen. Lycopersicon</taxon>
    </lineage>
</organism>
<dbReference type="PaxDb" id="4081-Solyc01g007200.2.1"/>
<reference evidence="2" key="1">
    <citation type="journal article" date="2012" name="Nature">
        <title>The tomato genome sequence provides insights into fleshy fruit evolution.</title>
        <authorList>
            <consortium name="Tomato Genome Consortium"/>
        </authorList>
    </citation>
    <scope>NUCLEOTIDE SEQUENCE [LARGE SCALE GENOMIC DNA]</scope>
    <source>
        <strain evidence="2">cv. Heinz 1706</strain>
    </source>
</reference>
<dbReference type="HOGENOM" id="CLU_1221489_0_0_1"/>
<evidence type="ECO:0000313" key="3">
    <source>
        <dbReference type="Proteomes" id="UP000004994"/>
    </source>
</evidence>
<name>K4AST6_SOLLC</name>
<dbReference type="RefSeq" id="XP_004228588.1">
    <property type="nucleotide sequence ID" value="XM_004228540.5"/>
</dbReference>